<protein>
    <recommendedName>
        <fullName evidence="1">Endonuclease/exonuclease/phosphatase domain-containing protein</fullName>
    </recommendedName>
</protein>
<dbReference type="PANTHER" id="PTHR14859:SF15">
    <property type="entry name" value="ENDONUCLEASE_EXONUCLEASE_PHOSPHATASE DOMAIN-CONTAINING PROTEIN"/>
    <property type="match status" value="1"/>
</dbReference>
<reference evidence="2 3" key="1">
    <citation type="submission" date="2019-05" db="EMBL/GenBank/DDBJ databases">
        <authorList>
            <consortium name="Science for Life Laboratories"/>
        </authorList>
    </citation>
    <scope>NUCLEOTIDE SEQUENCE [LARGE SCALE GENOMIC DNA]</scope>
    <source>
        <strain evidence="2">Soil9</strain>
    </source>
</reference>
<dbReference type="Pfam" id="PF03372">
    <property type="entry name" value="Exo_endo_phos"/>
    <property type="match status" value="1"/>
</dbReference>
<dbReference type="RefSeq" id="WP_162671048.1">
    <property type="nucleotide sequence ID" value="NZ_LR593886.1"/>
</dbReference>
<accession>A0A6P2D9Q2</accession>
<sequence>MRALIAASLFGLVGLAPGADKNEPKSLRVLSYNIHHGEGIDDKLDLPRVAEVIKGAEPDLVALQEVDRNTTRTRKVDQAAELGKLTGMNVAFGKAIDLQGGEYGLAILSRFPIKGTKTDPLPGKAKQEARIVMRATIEPGRGLPALTFLNTHLQHDDGETREKQVAKIDELFGMADGPFVLVGDLNARPDSAPIKALAKNWTFATEPGAKGLLTIPSDVPKQQIDYVLFRGTFKVLEAKVLEEKVASDHRPVLTALEWTGK</sequence>
<proteinExistence type="predicted"/>
<feature type="domain" description="Endonuclease/exonuclease/phosphatase" evidence="1">
    <location>
        <begin position="30"/>
        <end position="249"/>
    </location>
</feature>
<dbReference type="Proteomes" id="UP000464178">
    <property type="component" value="Chromosome"/>
</dbReference>
<dbReference type="InterPro" id="IPR051916">
    <property type="entry name" value="GPI-anchor_lipid_remodeler"/>
</dbReference>
<evidence type="ECO:0000313" key="2">
    <source>
        <dbReference type="EMBL" id="VTR97085.1"/>
    </source>
</evidence>
<evidence type="ECO:0000313" key="3">
    <source>
        <dbReference type="Proteomes" id="UP000464178"/>
    </source>
</evidence>
<dbReference type="SUPFAM" id="SSF56219">
    <property type="entry name" value="DNase I-like"/>
    <property type="match status" value="1"/>
</dbReference>
<dbReference type="PANTHER" id="PTHR14859">
    <property type="entry name" value="CALCOFLUOR WHITE HYPERSENSITIVE PROTEIN PRECURSOR"/>
    <property type="match status" value="1"/>
</dbReference>
<keyword evidence="3" id="KW-1185">Reference proteome</keyword>
<keyword evidence="2" id="KW-0378">Hydrolase</keyword>
<dbReference type="AlphaFoldDB" id="A0A6P2D9Q2"/>
<name>A0A6P2D9Q2_9BACT</name>
<dbReference type="InterPro" id="IPR005135">
    <property type="entry name" value="Endo/exonuclease/phosphatase"/>
</dbReference>
<dbReference type="GO" id="GO:0006506">
    <property type="term" value="P:GPI anchor biosynthetic process"/>
    <property type="evidence" value="ECO:0007669"/>
    <property type="project" value="TreeGrafter"/>
</dbReference>
<evidence type="ECO:0000259" key="1">
    <source>
        <dbReference type="Pfam" id="PF03372"/>
    </source>
</evidence>
<gene>
    <name evidence="2" type="ORF">SOIL9_08970</name>
</gene>
<dbReference type="EMBL" id="LR593886">
    <property type="protein sequence ID" value="VTR97085.1"/>
    <property type="molecule type" value="Genomic_DNA"/>
</dbReference>
<dbReference type="GO" id="GO:0016787">
    <property type="term" value="F:hydrolase activity"/>
    <property type="evidence" value="ECO:0007669"/>
    <property type="project" value="UniProtKB-KW"/>
</dbReference>
<dbReference type="Gene3D" id="3.60.10.10">
    <property type="entry name" value="Endonuclease/exonuclease/phosphatase"/>
    <property type="match status" value="1"/>
</dbReference>
<organism evidence="2 3">
    <name type="scientific">Gemmata massiliana</name>
    <dbReference type="NCBI Taxonomy" id="1210884"/>
    <lineage>
        <taxon>Bacteria</taxon>
        <taxon>Pseudomonadati</taxon>
        <taxon>Planctomycetota</taxon>
        <taxon>Planctomycetia</taxon>
        <taxon>Gemmatales</taxon>
        <taxon>Gemmataceae</taxon>
        <taxon>Gemmata</taxon>
    </lineage>
</organism>
<dbReference type="KEGG" id="gms:SOIL9_08970"/>
<dbReference type="GO" id="GO:0016020">
    <property type="term" value="C:membrane"/>
    <property type="evidence" value="ECO:0007669"/>
    <property type="project" value="GOC"/>
</dbReference>
<dbReference type="InterPro" id="IPR036691">
    <property type="entry name" value="Endo/exonu/phosph_ase_sf"/>
</dbReference>